<sequence length="294" mass="32951">MLVSTPILLALSTFIMHSHAALPIRLLTHNIRYATTDPFDGEKPWTDRKPLIINEFKYNTLYNAESFICLQEVLNNQITDIMNGLGPDWSYIGVGRDDGKTKGEYSPLIFRKAVWEVESWKTVWLNEDGSVGKKGWDAGSVRIVTVGHFKHIASKKKVLGLCTHFDNSGAVSRRESAKIVETLIKTESTRDGTAVPYFLGGDLNSETSDDAYQILNASNSTVRDAKELAAWNYGDKYTFTGFDDEKVVIDFVFLGPRSRGDWEVKGYSVLPNRFDDGVYNSDHRAVVVDAVLKV</sequence>
<dbReference type="SUPFAM" id="SSF56219">
    <property type="entry name" value="DNase I-like"/>
    <property type="match status" value="1"/>
</dbReference>
<dbReference type="AlphaFoldDB" id="A0A7U2I051"/>
<dbReference type="FunFam" id="3.60.10.10:FF:000101">
    <property type="entry name" value="Endonuclease/exonuclease/phosphatase family protein"/>
    <property type="match status" value="1"/>
</dbReference>
<feature type="signal peptide" evidence="1">
    <location>
        <begin position="1"/>
        <end position="20"/>
    </location>
</feature>
<accession>A0A7U2I051</accession>
<feature type="chain" id="PRO_5031024653" description="Endonuclease/exonuclease/phosphatase domain-containing protein" evidence="1">
    <location>
        <begin position="21"/>
        <end position="294"/>
    </location>
</feature>
<name>A0A7U2I051_PHANO</name>
<dbReference type="InterPro" id="IPR036691">
    <property type="entry name" value="Endo/exonu/phosph_ase_sf"/>
</dbReference>
<dbReference type="Gene3D" id="3.60.10.10">
    <property type="entry name" value="Endonuclease/exonuclease/phosphatase"/>
    <property type="match status" value="1"/>
</dbReference>
<protein>
    <recommendedName>
        <fullName evidence="4">Endonuclease/exonuclease/phosphatase domain-containing protein</fullName>
    </recommendedName>
</protein>
<dbReference type="OMA" id="FYRPAVW"/>
<keyword evidence="3" id="KW-1185">Reference proteome</keyword>
<gene>
    <name evidence="2" type="ORF">JI435_027160</name>
</gene>
<evidence type="ECO:0000313" key="3">
    <source>
        <dbReference type="Proteomes" id="UP000663193"/>
    </source>
</evidence>
<evidence type="ECO:0008006" key="4">
    <source>
        <dbReference type="Google" id="ProtNLM"/>
    </source>
</evidence>
<dbReference type="OrthoDB" id="276515at2759"/>
<dbReference type="EMBL" id="CP069027">
    <property type="protein sequence ID" value="QRC94981.1"/>
    <property type="molecule type" value="Genomic_DNA"/>
</dbReference>
<dbReference type="CDD" id="cd09083">
    <property type="entry name" value="EEP-1"/>
    <property type="match status" value="1"/>
</dbReference>
<evidence type="ECO:0000256" key="1">
    <source>
        <dbReference type="SAM" id="SignalP"/>
    </source>
</evidence>
<dbReference type="PANTHER" id="PTHR12121:SF36">
    <property type="entry name" value="ENDONUCLEASE_EXONUCLEASE_PHOSPHATASE DOMAIN-CONTAINING PROTEIN"/>
    <property type="match status" value="1"/>
</dbReference>
<dbReference type="InterPro" id="IPR050410">
    <property type="entry name" value="CCR4/nocturin_mRNA_transcr"/>
</dbReference>
<proteinExistence type="predicted"/>
<dbReference type="PANTHER" id="PTHR12121">
    <property type="entry name" value="CARBON CATABOLITE REPRESSOR PROTEIN 4"/>
    <property type="match status" value="1"/>
</dbReference>
<reference evidence="3" key="1">
    <citation type="journal article" date="2021" name="BMC Genomics">
        <title>Chromosome-level genome assembly and manually-curated proteome of model necrotroph Parastagonospora nodorum Sn15 reveals a genome-wide trove of candidate effector homologs, and redundancy of virulence-related functions within an accessory chromosome.</title>
        <authorList>
            <person name="Bertazzoni S."/>
            <person name="Jones D.A.B."/>
            <person name="Phan H.T."/>
            <person name="Tan K.-C."/>
            <person name="Hane J.K."/>
        </authorList>
    </citation>
    <scope>NUCLEOTIDE SEQUENCE [LARGE SCALE GENOMIC DNA]</scope>
    <source>
        <strain evidence="3">SN15 / ATCC MYA-4574 / FGSC 10173)</strain>
    </source>
</reference>
<dbReference type="VEuPathDB" id="FungiDB:JI435_027160"/>
<organism evidence="2 3">
    <name type="scientific">Phaeosphaeria nodorum (strain SN15 / ATCC MYA-4574 / FGSC 10173)</name>
    <name type="common">Glume blotch fungus</name>
    <name type="synonym">Parastagonospora nodorum</name>
    <dbReference type="NCBI Taxonomy" id="321614"/>
    <lineage>
        <taxon>Eukaryota</taxon>
        <taxon>Fungi</taxon>
        <taxon>Dikarya</taxon>
        <taxon>Ascomycota</taxon>
        <taxon>Pezizomycotina</taxon>
        <taxon>Dothideomycetes</taxon>
        <taxon>Pleosporomycetidae</taxon>
        <taxon>Pleosporales</taxon>
        <taxon>Pleosporineae</taxon>
        <taxon>Phaeosphaeriaceae</taxon>
        <taxon>Parastagonospora</taxon>
    </lineage>
</organism>
<dbReference type="Proteomes" id="UP000663193">
    <property type="component" value="Chromosome 5"/>
</dbReference>
<keyword evidence="1" id="KW-0732">Signal</keyword>
<evidence type="ECO:0000313" key="2">
    <source>
        <dbReference type="EMBL" id="QRC94981.1"/>
    </source>
</evidence>